<organism evidence="2 3">
    <name type="scientific">Allacma fusca</name>
    <dbReference type="NCBI Taxonomy" id="39272"/>
    <lineage>
        <taxon>Eukaryota</taxon>
        <taxon>Metazoa</taxon>
        <taxon>Ecdysozoa</taxon>
        <taxon>Arthropoda</taxon>
        <taxon>Hexapoda</taxon>
        <taxon>Collembola</taxon>
        <taxon>Symphypleona</taxon>
        <taxon>Sminthuridae</taxon>
        <taxon>Allacma</taxon>
    </lineage>
</organism>
<dbReference type="GO" id="GO:0031124">
    <property type="term" value="P:mRNA 3'-end processing"/>
    <property type="evidence" value="ECO:0007669"/>
    <property type="project" value="TreeGrafter"/>
</dbReference>
<feature type="domain" description="CID" evidence="1">
    <location>
        <begin position="1"/>
        <end position="81"/>
    </location>
</feature>
<dbReference type="Pfam" id="PF04818">
    <property type="entry name" value="CID"/>
    <property type="match status" value="1"/>
</dbReference>
<protein>
    <recommendedName>
        <fullName evidence="1">CID domain-containing protein</fullName>
    </recommendedName>
</protein>
<feature type="non-terminal residue" evidence="2">
    <location>
        <position position="1"/>
    </location>
</feature>
<dbReference type="GO" id="GO:0000993">
    <property type="term" value="F:RNA polymerase II complex binding"/>
    <property type="evidence" value="ECO:0007669"/>
    <property type="project" value="TreeGrafter"/>
</dbReference>
<dbReference type="AlphaFoldDB" id="A0A8J2LJ71"/>
<dbReference type="PANTHER" id="PTHR12460">
    <property type="entry name" value="CYCLIN-DEPENDENT KINASE INHIBITOR-RELATED PROTEIN"/>
    <property type="match status" value="1"/>
</dbReference>
<dbReference type="PANTHER" id="PTHR12460:SF40">
    <property type="entry name" value="REGULATION OF NUCLEAR PRE-MRNA DOMAIN-CONTAINING PROTEIN 2"/>
    <property type="match status" value="1"/>
</dbReference>
<sequence>EKRLEGLRDTQESVQGLSLWCQANKRHSQAIVDTWLRILRKSPVEKRLTMFYLANDIVQHAKRKSDVTIVNQWAFAVQKAT</sequence>
<gene>
    <name evidence="2" type="ORF">AFUS01_LOCUS42165</name>
</gene>
<evidence type="ECO:0000259" key="1">
    <source>
        <dbReference type="PROSITE" id="PS51391"/>
    </source>
</evidence>
<dbReference type="Proteomes" id="UP000708208">
    <property type="component" value="Unassembled WGS sequence"/>
</dbReference>
<keyword evidence="3" id="KW-1185">Reference proteome</keyword>
<feature type="non-terminal residue" evidence="2">
    <location>
        <position position="81"/>
    </location>
</feature>
<dbReference type="EMBL" id="CAJVCH010565250">
    <property type="protein sequence ID" value="CAG7832481.1"/>
    <property type="molecule type" value="Genomic_DNA"/>
</dbReference>
<dbReference type="InterPro" id="IPR006569">
    <property type="entry name" value="CID_dom"/>
</dbReference>
<dbReference type="PROSITE" id="PS51391">
    <property type="entry name" value="CID"/>
    <property type="match status" value="1"/>
</dbReference>
<comment type="caution">
    <text evidence="2">The sequence shown here is derived from an EMBL/GenBank/DDBJ whole genome shotgun (WGS) entry which is preliminary data.</text>
</comment>
<evidence type="ECO:0000313" key="3">
    <source>
        <dbReference type="Proteomes" id="UP000708208"/>
    </source>
</evidence>
<reference evidence="2" key="1">
    <citation type="submission" date="2021-06" db="EMBL/GenBank/DDBJ databases">
        <authorList>
            <person name="Hodson N. C."/>
            <person name="Mongue J. A."/>
            <person name="Jaron S. K."/>
        </authorList>
    </citation>
    <scope>NUCLEOTIDE SEQUENCE</scope>
</reference>
<name>A0A8J2LJ71_9HEXA</name>
<dbReference type="OrthoDB" id="10069473at2759"/>
<accession>A0A8J2LJ71</accession>
<dbReference type="SMART" id="SM00582">
    <property type="entry name" value="RPR"/>
    <property type="match status" value="1"/>
</dbReference>
<evidence type="ECO:0000313" key="2">
    <source>
        <dbReference type="EMBL" id="CAG7832481.1"/>
    </source>
</evidence>
<proteinExistence type="predicted"/>